<proteinExistence type="predicted"/>
<name>A0A8K0KTU5_9PEZI</name>
<reference evidence="2" key="1">
    <citation type="submission" date="2021-07" db="EMBL/GenBank/DDBJ databases">
        <title>Elsinoe batatas strain:CRI-CJ2 Genome sequencing and assembly.</title>
        <authorList>
            <person name="Huang L."/>
        </authorList>
    </citation>
    <scope>NUCLEOTIDE SEQUENCE</scope>
    <source>
        <strain evidence="2">CRI-CJ2</strain>
    </source>
</reference>
<evidence type="ECO:0000256" key="1">
    <source>
        <dbReference type="SAM" id="MobiDB-lite"/>
    </source>
</evidence>
<sequence length="120" mass="14235">MSVEESQPAQDIEEGDEEQPKPDEHLPEFDWEALEHKLQSEMHNKDEEMNRAFAEWSDLTNFFSLWFSVGNSLENNRARKRHKTQQVYVRHEEDSLEDLREGYVKVMSAFESAMEMLNRG</sequence>
<evidence type="ECO:0000313" key="2">
    <source>
        <dbReference type="EMBL" id="KAG8623734.1"/>
    </source>
</evidence>
<organism evidence="2 3">
    <name type="scientific">Elsinoe batatas</name>
    <dbReference type="NCBI Taxonomy" id="2601811"/>
    <lineage>
        <taxon>Eukaryota</taxon>
        <taxon>Fungi</taxon>
        <taxon>Dikarya</taxon>
        <taxon>Ascomycota</taxon>
        <taxon>Pezizomycotina</taxon>
        <taxon>Dothideomycetes</taxon>
        <taxon>Dothideomycetidae</taxon>
        <taxon>Myriangiales</taxon>
        <taxon>Elsinoaceae</taxon>
        <taxon>Elsinoe</taxon>
    </lineage>
</organism>
<dbReference type="AlphaFoldDB" id="A0A8K0KTU5"/>
<accession>A0A8K0KTU5</accession>
<keyword evidence="3" id="KW-1185">Reference proteome</keyword>
<dbReference type="OrthoDB" id="5335351at2759"/>
<comment type="caution">
    <text evidence="2">The sequence shown here is derived from an EMBL/GenBank/DDBJ whole genome shotgun (WGS) entry which is preliminary data.</text>
</comment>
<feature type="region of interest" description="Disordered" evidence="1">
    <location>
        <begin position="1"/>
        <end position="28"/>
    </location>
</feature>
<evidence type="ECO:0000313" key="3">
    <source>
        <dbReference type="Proteomes" id="UP000809789"/>
    </source>
</evidence>
<gene>
    <name evidence="2" type="ORF">KVT40_008710</name>
</gene>
<protein>
    <submittedName>
        <fullName evidence="2">Uncharacterized protein</fullName>
    </submittedName>
</protein>
<feature type="compositionally biased region" description="Basic and acidic residues" evidence="1">
    <location>
        <begin position="18"/>
        <end position="28"/>
    </location>
</feature>
<dbReference type="EMBL" id="JAESVG020000010">
    <property type="protein sequence ID" value="KAG8623734.1"/>
    <property type="molecule type" value="Genomic_DNA"/>
</dbReference>
<dbReference type="Proteomes" id="UP000809789">
    <property type="component" value="Unassembled WGS sequence"/>
</dbReference>